<accession>A0A975U575</accession>
<keyword evidence="4" id="KW-1185">Reference proteome</keyword>
<name>A0A975U575_9PROT</name>
<dbReference type="InterPro" id="IPR050266">
    <property type="entry name" value="AB_hydrolase_sf"/>
</dbReference>
<organism evidence="3 4">
    <name type="scientific">Elioraea tepida</name>
    <dbReference type="NCBI Taxonomy" id="2843330"/>
    <lineage>
        <taxon>Bacteria</taxon>
        <taxon>Pseudomonadati</taxon>
        <taxon>Pseudomonadota</taxon>
        <taxon>Alphaproteobacteria</taxon>
        <taxon>Acetobacterales</taxon>
        <taxon>Elioraeaceae</taxon>
        <taxon>Elioraea</taxon>
    </lineage>
</organism>
<dbReference type="AlphaFoldDB" id="A0A975U575"/>
<feature type="domain" description="AB hydrolase-1" evidence="2">
    <location>
        <begin position="24"/>
        <end position="260"/>
    </location>
</feature>
<protein>
    <submittedName>
        <fullName evidence="3">Alpha/beta hydrolase</fullName>
    </submittedName>
</protein>
<dbReference type="RefSeq" id="WP_218286841.1">
    <property type="nucleotide sequence ID" value="NZ_CP076448.1"/>
</dbReference>
<dbReference type="PANTHER" id="PTHR43798:SF31">
    <property type="entry name" value="AB HYDROLASE SUPERFAMILY PROTEIN YCLE"/>
    <property type="match status" value="1"/>
</dbReference>
<evidence type="ECO:0000259" key="2">
    <source>
        <dbReference type="Pfam" id="PF00561"/>
    </source>
</evidence>
<evidence type="ECO:0000256" key="1">
    <source>
        <dbReference type="ARBA" id="ARBA00022801"/>
    </source>
</evidence>
<evidence type="ECO:0000313" key="3">
    <source>
        <dbReference type="EMBL" id="QXM25789.1"/>
    </source>
</evidence>
<dbReference type="InterPro" id="IPR000073">
    <property type="entry name" value="AB_hydrolase_1"/>
</dbReference>
<keyword evidence="1 3" id="KW-0378">Hydrolase</keyword>
<dbReference type="GO" id="GO:0016020">
    <property type="term" value="C:membrane"/>
    <property type="evidence" value="ECO:0007669"/>
    <property type="project" value="TreeGrafter"/>
</dbReference>
<dbReference type="Proteomes" id="UP000694001">
    <property type="component" value="Chromosome"/>
</dbReference>
<reference evidence="3" key="1">
    <citation type="submission" date="2021-06" db="EMBL/GenBank/DDBJ databases">
        <title>Elioraea tepida, sp. nov., a moderately thermophilic aerobic anoxygenic phototrophic bacterium isolated from an alkaline siliceous hot spring mat community in Yellowstone National Park, WY, USA.</title>
        <authorList>
            <person name="Saini M.K."/>
            <person name="Yoshida S."/>
            <person name="Sebastian A."/>
            <person name="Hirose S."/>
            <person name="Hara E."/>
            <person name="Tamaki H."/>
            <person name="Soulier N.T."/>
            <person name="Albert I."/>
            <person name="Hanada S."/>
            <person name="Bryant D.A."/>
            <person name="Tank M."/>
        </authorList>
    </citation>
    <scope>NUCLEOTIDE SEQUENCE</scope>
    <source>
        <strain evidence="3">MS-P2</strain>
    </source>
</reference>
<dbReference type="GO" id="GO:0016787">
    <property type="term" value="F:hydrolase activity"/>
    <property type="evidence" value="ECO:0007669"/>
    <property type="project" value="UniProtKB-KW"/>
</dbReference>
<dbReference type="Pfam" id="PF00561">
    <property type="entry name" value="Abhydrolase_1"/>
    <property type="match status" value="1"/>
</dbReference>
<proteinExistence type="predicted"/>
<evidence type="ECO:0000313" key="4">
    <source>
        <dbReference type="Proteomes" id="UP000694001"/>
    </source>
</evidence>
<dbReference type="PANTHER" id="PTHR43798">
    <property type="entry name" value="MONOACYLGLYCEROL LIPASE"/>
    <property type="match status" value="1"/>
</dbReference>
<sequence>MTQRTITTTDGVRLAVEDTGSGTAILFVHEFAGDMRSFEPQVRFFSRMYRCVTFNARGYPPSDVPPEPERYSQERARDDIRDVMDGLGIQGAHIVGVSMGGFAALHFGLAYPYRARSLVLGGVGYGAPAEKRAQFAEECEAAARRFETLPIAEAAASYGRGPTRVQFENKDPRGYAEFLSALAEHDPTGLANTLRGVQKRRPSIFDLAEELRALAVPSLIITGDEDDPCLETSLFMKRQIPSSGLVVLPCTGHTLNLEEPAAFNDALARFFAAVELGRWPRRDPRSTTGAILGAR</sequence>
<gene>
    <name evidence="3" type="ORF">KO353_06200</name>
</gene>
<dbReference type="KEGG" id="elio:KO353_06200"/>
<dbReference type="EMBL" id="CP076448">
    <property type="protein sequence ID" value="QXM25789.1"/>
    <property type="molecule type" value="Genomic_DNA"/>
</dbReference>